<dbReference type="Proteomes" id="UP000681425">
    <property type="component" value="Chromosome"/>
</dbReference>
<name>A0A975Q2W7_9SPHN</name>
<sequence length="147" mass="15982">MQRPNPGDLLRGLRRGLEEQVLPAVPKGVPYQQLKAALHLIGRLERCWDTAASHLASDNADIQAVLSGLLPQSGAQSLQAQLLDVPASVVTGFNDPDLAAAAKRNLELHHVLAKQDTSAEIQSLYERMVARDAIYVGDTQNENRKGQ</sequence>
<protein>
    <submittedName>
        <fullName evidence="1">Uncharacterized protein</fullName>
    </submittedName>
</protein>
<dbReference type="EMBL" id="CP073910">
    <property type="protein sequence ID" value="QUT06868.1"/>
    <property type="molecule type" value="Genomic_DNA"/>
</dbReference>
<dbReference type="RefSeq" id="WP_212610158.1">
    <property type="nucleotide sequence ID" value="NZ_CP073910.1"/>
</dbReference>
<dbReference type="KEGG" id="spph:KFK14_05355"/>
<evidence type="ECO:0000313" key="2">
    <source>
        <dbReference type="Proteomes" id="UP000681425"/>
    </source>
</evidence>
<organism evidence="1 2">
    <name type="scientific">Sphingobium phenoxybenzoativorans</name>
    <dbReference type="NCBI Taxonomy" id="1592790"/>
    <lineage>
        <taxon>Bacteria</taxon>
        <taxon>Pseudomonadati</taxon>
        <taxon>Pseudomonadota</taxon>
        <taxon>Alphaproteobacteria</taxon>
        <taxon>Sphingomonadales</taxon>
        <taxon>Sphingomonadaceae</taxon>
        <taxon>Sphingobium</taxon>
    </lineage>
</organism>
<reference evidence="1" key="1">
    <citation type="submission" date="2021-04" db="EMBL/GenBank/DDBJ databases">
        <title>Isolation of p-tert-butylphenol degrading bacteria Sphingobium phenoxybenzoativorans Tas13 from active sludge.</title>
        <authorList>
            <person name="Li Y."/>
        </authorList>
    </citation>
    <scope>NUCLEOTIDE SEQUENCE</scope>
    <source>
        <strain evidence="1">Tas13</strain>
    </source>
</reference>
<dbReference type="AlphaFoldDB" id="A0A975Q2W7"/>
<proteinExistence type="predicted"/>
<evidence type="ECO:0000313" key="1">
    <source>
        <dbReference type="EMBL" id="QUT06868.1"/>
    </source>
</evidence>
<accession>A0A975Q2W7</accession>
<gene>
    <name evidence="1" type="ORF">KFK14_05355</name>
</gene>
<keyword evidence="2" id="KW-1185">Reference proteome</keyword>